<evidence type="ECO:0000256" key="3">
    <source>
        <dbReference type="ARBA" id="ARBA00022448"/>
    </source>
</evidence>
<keyword evidence="6 11" id="KW-0999">Mitochondrion inner membrane</keyword>
<sequence length="95" mass="10686">MASTQGVNVLRYSALVAGLVYGVYHQSTLTSAAKRAEIEHEYTRKERLIEQAKAEWKKRSEPQETKTQASGLITDFENPKFDLEAFLQAKAAENP</sequence>
<evidence type="ECO:0000256" key="4">
    <source>
        <dbReference type="ARBA" id="ARBA00022547"/>
    </source>
</evidence>
<dbReference type="AlphaFoldDB" id="A0AAD6HQB7"/>
<reference evidence="12" key="1">
    <citation type="journal article" date="2023" name="IMA Fungus">
        <title>Comparative genomic study of the Penicillium genus elucidates a diverse pangenome and 15 lateral gene transfer events.</title>
        <authorList>
            <person name="Petersen C."/>
            <person name="Sorensen T."/>
            <person name="Nielsen M.R."/>
            <person name="Sondergaard T.E."/>
            <person name="Sorensen J.L."/>
            <person name="Fitzpatrick D.A."/>
            <person name="Frisvad J.C."/>
            <person name="Nielsen K.L."/>
        </authorList>
    </citation>
    <scope>NUCLEOTIDE SEQUENCE</scope>
    <source>
        <strain evidence="12">IBT 17514</strain>
    </source>
</reference>
<evidence type="ECO:0000256" key="5">
    <source>
        <dbReference type="ARBA" id="ARBA00022781"/>
    </source>
</evidence>
<evidence type="ECO:0000256" key="9">
    <source>
        <dbReference type="ARBA" id="ARBA00023136"/>
    </source>
</evidence>
<accession>A0AAD6HQB7</accession>
<evidence type="ECO:0000256" key="2">
    <source>
        <dbReference type="ARBA" id="ARBA00007333"/>
    </source>
</evidence>
<proteinExistence type="inferred from homology"/>
<comment type="subcellular location">
    <subcellularLocation>
        <location evidence="1 11">Mitochondrion inner membrane</location>
    </subcellularLocation>
</comment>
<dbReference type="Proteomes" id="UP001215712">
    <property type="component" value="Unassembled WGS sequence"/>
</dbReference>
<keyword evidence="13" id="KW-1185">Reference proteome</keyword>
<keyword evidence="8 11" id="KW-0496">Mitochondrion</keyword>
<evidence type="ECO:0000256" key="6">
    <source>
        <dbReference type="ARBA" id="ARBA00022792"/>
    </source>
</evidence>
<dbReference type="Pfam" id="PF05680">
    <property type="entry name" value="ATP-synt_E"/>
    <property type="match status" value="1"/>
</dbReference>
<evidence type="ECO:0000313" key="12">
    <source>
        <dbReference type="EMBL" id="KAJ5732027.1"/>
    </source>
</evidence>
<organism evidence="12 13">
    <name type="scientific">Penicillium malachiteum</name>
    <dbReference type="NCBI Taxonomy" id="1324776"/>
    <lineage>
        <taxon>Eukaryota</taxon>
        <taxon>Fungi</taxon>
        <taxon>Dikarya</taxon>
        <taxon>Ascomycota</taxon>
        <taxon>Pezizomycotina</taxon>
        <taxon>Eurotiomycetes</taxon>
        <taxon>Eurotiomycetidae</taxon>
        <taxon>Eurotiales</taxon>
        <taxon>Aspergillaceae</taxon>
        <taxon>Penicillium</taxon>
    </lineage>
</organism>
<dbReference type="GO" id="GO:0045259">
    <property type="term" value="C:proton-transporting ATP synthase complex"/>
    <property type="evidence" value="ECO:0007669"/>
    <property type="project" value="UniProtKB-UniRule"/>
</dbReference>
<evidence type="ECO:0000313" key="13">
    <source>
        <dbReference type="Proteomes" id="UP001215712"/>
    </source>
</evidence>
<comment type="function">
    <text evidence="11">Subunit e, of the mitochondrial membrane ATP synthase complex (F(1)F(0) ATP synthase or Complex V) that produces ATP from ADP in the presence of a proton gradient across the membrane which is generated by electron transport complexes of the respiratory chain. ATP synthase complex consist of a soluble F(1) head domain - the catalytic core - and a membrane F(1) domain - the membrane proton channel. These two domains are linked by a central stalk rotating inside the F(1) region and a stationary peripheral stalk. During catalysis, ATP synthesis in the catalytic domain of F(1) is coupled via a rotary mechanism of the central stalk subunits to proton translocation. In vivo, can only synthesize ATP although its ATP hydrolase activity can be activated artificially in vitro. Part of the complex F(0) domain.</text>
</comment>
<evidence type="ECO:0000256" key="10">
    <source>
        <dbReference type="ARBA" id="ARBA00023310"/>
    </source>
</evidence>
<keyword evidence="4 11" id="KW-0138">CF(0)</keyword>
<evidence type="ECO:0000256" key="7">
    <source>
        <dbReference type="ARBA" id="ARBA00023065"/>
    </source>
</evidence>
<name>A0AAD6HQB7_9EURO</name>
<dbReference type="GO" id="GO:0005743">
    <property type="term" value="C:mitochondrial inner membrane"/>
    <property type="evidence" value="ECO:0007669"/>
    <property type="project" value="UniProtKB-SubCell"/>
</dbReference>
<comment type="similarity">
    <text evidence="2 11">Belongs to the ATPase e subunit family.</text>
</comment>
<dbReference type="EMBL" id="JAQJAN010000004">
    <property type="protein sequence ID" value="KAJ5732027.1"/>
    <property type="molecule type" value="Genomic_DNA"/>
</dbReference>
<gene>
    <name evidence="12" type="ORF">N7493_003508</name>
</gene>
<evidence type="ECO:0000256" key="1">
    <source>
        <dbReference type="ARBA" id="ARBA00004273"/>
    </source>
</evidence>
<evidence type="ECO:0000256" key="8">
    <source>
        <dbReference type="ARBA" id="ARBA00023128"/>
    </source>
</evidence>
<evidence type="ECO:0000256" key="11">
    <source>
        <dbReference type="RuleBase" id="RU367005"/>
    </source>
</evidence>
<comment type="subunit">
    <text evidence="11">F-type ATPases have 2 components, CF(1) - the catalytic core - and CF(0) - the membrane proton channel. CF(1) and CF(0) have multiple subunits.</text>
</comment>
<reference evidence="12" key="2">
    <citation type="submission" date="2023-01" db="EMBL/GenBank/DDBJ databases">
        <authorList>
            <person name="Petersen C."/>
        </authorList>
    </citation>
    <scope>NUCLEOTIDE SEQUENCE</scope>
    <source>
        <strain evidence="12">IBT 17514</strain>
    </source>
</reference>
<dbReference type="GO" id="GO:0015986">
    <property type="term" value="P:proton motive force-driven ATP synthesis"/>
    <property type="evidence" value="ECO:0007669"/>
    <property type="project" value="InterPro"/>
</dbReference>
<keyword evidence="9" id="KW-0472">Membrane</keyword>
<comment type="caution">
    <text evidence="12">The sequence shown here is derived from an EMBL/GenBank/DDBJ whole genome shotgun (WGS) entry which is preliminary data.</text>
</comment>
<dbReference type="InterPro" id="IPR008386">
    <property type="entry name" value="ATP_synth_F0_esu_mt"/>
</dbReference>
<keyword evidence="5 11" id="KW-0375">Hydrogen ion transport</keyword>
<dbReference type="GO" id="GO:0015078">
    <property type="term" value="F:proton transmembrane transporter activity"/>
    <property type="evidence" value="ECO:0007669"/>
    <property type="project" value="InterPro"/>
</dbReference>
<protein>
    <recommendedName>
        <fullName evidence="11">ATP synthase F(0) complex subunit e, mitochondrial</fullName>
    </recommendedName>
</protein>
<keyword evidence="3 11" id="KW-0813">Transport</keyword>
<keyword evidence="10 11" id="KW-0066">ATP synthesis</keyword>
<keyword evidence="7 11" id="KW-0406">Ion transport</keyword>